<gene>
    <name evidence="13" type="ORF">C9I98_04440</name>
</gene>
<dbReference type="CDD" id="cd02213">
    <property type="entry name" value="cupin_PMI_typeII_C"/>
    <property type="match status" value="1"/>
</dbReference>
<dbReference type="InterPro" id="IPR001538">
    <property type="entry name" value="Man6P_isomerase-2_C"/>
</dbReference>
<evidence type="ECO:0000259" key="10">
    <source>
        <dbReference type="Pfam" id="PF00483"/>
    </source>
</evidence>
<dbReference type="EMBL" id="PYMA01000002">
    <property type="protein sequence ID" value="PSW21207.1"/>
    <property type="molecule type" value="Genomic_DNA"/>
</dbReference>
<accession>A0A2T3NY42</accession>
<evidence type="ECO:0000313" key="13">
    <source>
        <dbReference type="EMBL" id="PSW21207.1"/>
    </source>
</evidence>
<evidence type="ECO:0000256" key="8">
    <source>
        <dbReference type="ARBA" id="ARBA00047343"/>
    </source>
</evidence>
<dbReference type="FunFam" id="2.60.120.10:FF:000032">
    <property type="entry name" value="Mannose-1-phosphate guanylyltransferase/mannose-6-phosphate isomerase"/>
    <property type="match status" value="1"/>
</dbReference>
<dbReference type="GO" id="GO:0016853">
    <property type="term" value="F:isomerase activity"/>
    <property type="evidence" value="ECO:0007669"/>
    <property type="project" value="UniProtKB-KW"/>
</dbReference>
<dbReference type="InterPro" id="IPR051161">
    <property type="entry name" value="Mannose-6P_isomerase_type2"/>
</dbReference>
<sequence length="473" mass="52725">MDKDIIPIIMAGGSGSRLWPLSRTHFPKQFLPLAGSSSLLQDTIARCDGLNCADPIVISNEKHRFIIAEQFRQHSTNHQGIILEPEGRNTAPAIALAAIHAMRNGEDPLLLVLAADHVIQHSACFQDAVRRAISSAAEGMLVTFGIVPDRAETGYGYIRCGQLTNEQSSAFHVEAFVEKPNQIVAQEYVNAGYLWNSGMFLFRASSFLSELDKYHPAILATCQLAYDGKHSDLDFIRIDNEAFLSSPSESIDYAVMEKTDRAAVVAMDAGWSDVGSWDSLWEVTEKDHNSNAIRGDVMTEGSHHCYVYSQNRLVTTVGIENLIVIETKDAVLVAHKDSVQDIKKVVSRLELDGRQEHLQHREVFRPWGSHDAITEGDRYHVKKVKVKPGEKTAVQVHYNRAEHWIVVVGTARVRNGDKTYLVSENESTYIPIGAEHSFENPGKSMLELIEVRTGRYLGEDDIVRIDSQGEGYE</sequence>
<evidence type="ECO:0000256" key="9">
    <source>
        <dbReference type="RuleBase" id="RU004190"/>
    </source>
</evidence>
<dbReference type="Gene3D" id="3.90.550.10">
    <property type="entry name" value="Spore Coat Polysaccharide Biosynthesis Protein SpsA, Chain A"/>
    <property type="match status" value="1"/>
</dbReference>
<keyword evidence="14" id="KW-1185">Reference proteome</keyword>
<feature type="domain" description="Nucleotidyl transferase" evidence="10">
    <location>
        <begin position="7"/>
        <end position="289"/>
    </location>
</feature>
<evidence type="ECO:0000256" key="5">
    <source>
        <dbReference type="ARBA" id="ARBA00022695"/>
    </source>
</evidence>
<organism evidence="13 14">
    <name type="scientific">Photobacterium sanctipauli</name>
    <dbReference type="NCBI Taxonomy" id="1342794"/>
    <lineage>
        <taxon>Bacteria</taxon>
        <taxon>Pseudomonadati</taxon>
        <taxon>Pseudomonadota</taxon>
        <taxon>Gammaproteobacteria</taxon>
        <taxon>Vibrionales</taxon>
        <taxon>Vibrionaceae</taxon>
        <taxon>Photobacterium</taxon>
    </lineage>
</organism>
<dbReference type="InterPro" id="IPR005835">
    <property type="entry name" value="NTP_transferase_dom"/>
</dbReference>
<keyword evidence="13" id="KW-0413">Isomerase</keyword>
<dbReference type="UniPathway" id="UPA00126">
    <property type="reaction ID" value="UER00930"/>
</dbReference>
<dbReference type="InterPro" id="IPR014710">
    <property type="entry name" value="RmlC-like_jellyroll"/>
</dbReference>
<comment type="catalytic activity">
    <reaction evidence="8">
        <text>alpha-D-mannose 1-phosphate + GTP + H(+) = GDP-alpha-D-mannose + diphosphate</text>
        <dbReference type="Rhea" id="RHEA:15229"/>
        <dbReference type="ChEBI" id="CHEBI:15378"/>
        <dbReference type="ChEBI" id="CHEBI:33019"/>
        <dbReference type="ChEBI" id="CHEBI:37565"/>
        <dbReference type="ChEBI" id="CHEBI:57527"/>
        <dbReference type="ChEBI" id="CHEBI:58409"/>
        <dbReference type="EC" id="2.7.7.13"/>
    </reaction>
</comment>
<comment type="pathway">
    <text evidence="1">Nucleotide-sugar biosynthesis; GDP-alpha-D-mannose biosynthesis; GDP-alpha-D-mannose from alpha-D-mannose 1-phosphate (GTP route): step 1/1.</text>
</comment>
<protein>
    <recommendedName>
        <fullName evidence="3">mannose-1-phosphate guanylyltransferase</fullName>
        <ecNumber evidence="3">2.7.7.13</ecNumber>
    </recommendedName>
</protein>
<dbReference type="InterPro" id="IPR006375">
    <property type="entry name" value="Man1P_GuaTrfase/Man6P_Isoase"/>
</dbReference>
<dbReference type="Proteomes" id="UP000241771">
    <property type="component" value="Unassembled WGS sequence"/>
</dbReference>
<dbReference type="InterPro" id="IPR011051">
    <property type="entry name" value="RmlC_Cupin_sf"/>
</dbReference>
<dbReference type="InterPro" id="IPR029044">
    <property type="entry name" value="Nucleotide-diphossugar_trans"/>
</dbReference>
<dbReference type="CDD" id="cd02509">
    <property type="entry name" value="GDP-M1P_Guanylyltransferase"/>
    <property type="match status" value="1"/>
</dbReference>
<feature type="domain" description="MannoseP isomerase/GMP-like beta-helix" evidence="12">
    <location>
        <begin position="302"/>
        <end position="349"/>
    </location>
</feature>
<dbReference type="AlphaFoldDB" id="A0A2T3NY42"/>
<evidence type="ECO:0000256" key="2">
    <source>
        <dbReference type="ARBA" id="ARBA00006115"/>
    </source>
</evidence>
<dbReference type="SUPFAM" id="SSF53448">
    <property type="entry name" value="Nucleotide-diphospho-sugar transferases"/>
    <property type="match status" value="1"/>
</dbReference>
<keyword evidence="5 13" id="KW-0548">Nucleotidyltransferase</keyword>
<dbReference type="PANTHER" id="PTHR46390:SF1">
    <property type="entry name" value="MANNOSE-1-PHOSPHATE GUANYLYLTRANSFERASE"/>
    <property type="match status" value="1"/>
</dbReference>
<evidence type="ECO:0000259" key="12">
    <source>
        <dbReference type="Pfam" id="PF22640"/>
    </source>
</evidence>
<dbReference type="SUPFAM" id="SSF51182">
    <property type="entry name" value="RmlC-like cupins"/>
    <property type="match status" value="1"/>
</dbReference>
<dbReference type="GO" id="GO:0004475">
    <property type="term" value="F:mannose-1-phosphate guanylyltransferase (GTP) activity"/>
    <property type="evidence" value="ECO:0007669"/>
    <property type="project" value="UniProtKB-EC"/>
</dbReference>
<proteinExistence type="inferred from homology"/>
<dbReference type="GO" id="GO:0009298">
    <property type="term" value="P:GDP-mannose biosynthetic process"/>
    <property type="evidence" value="ECO:0007669"/>
    <property type="project" value="UniProtKB-UniPathway"/>
</dbReference>
<evidence type="ECO:0000256" key="6">
    <source>
        <dbReference type="ARBA" id="ARBA00022741"/>
    </source>
</evidence>
<dbReference type="NCBIfam" id="TIGR01479">
    <property type="entry name" value="GMP_PMI"/>
    <property type="match status" value="1"/>
</dbReference>
<reference evidence="13 14" key="1">
    <citation type="submission" date="2018-01" db="EMBL/GenBank/DDBJ databases">
        <title>Whole genome sequencing of Histamine producing bacteria.</title>
        <authorList>
            <person name="Butler K."/>
        </authorList>
    </citation>
    <scope>NUCLEOTIDE SEQUENCE [LARGE SCALE GENOMIC DNA]</scope>
    <source>
        <strain evidence="13 14">DSM 100436</strain>
    </source>
</reference>
<dbReference type="FunFam" id="3.90.550.10:FF:000046">
    <property type="entry name" value="Mannose-1-phosphate guanylyltransferase (GDP)"/>
    <property type="match status" value="1"/>
</dbReference>
<evidence type="ECO:0000313" key="14">
    <source>
        <dbReference type="Proteomes" id="UP000241771"/>
    </source>
</evidence>
<keyword evidence="7" id="KW-0342">GTP-binding</keyword>
<evidence type="ECO:0000259" key="11">
    <source>
        <dbReference type="Pfam" id="PF01050"/>
    </source>
</evidence>
<dbReference type="PANTHER" id="PTHR46390">
    <property type="entry name" value="MANNOSE-1-PHOSPHATE GUANYLYLTRANSFERASE"/>
    <property type="match status" value="1"/>
</dbReference>
<evidence type="ECO:0000256" key="4">
    <source>
        <dbReference type="ARBA" id="ARBA00022679"/>
    </source>
</evidence>
<dbReference type="InterPro" id="IPR054566">
    <property type="entry name" value="ManC/GMP-like_b-helix"/>
</dbReference>
<name>A0A2T3NY42_9GAMM</name>
<dbReference type="RefSeq" id="WP_107271627.1">
    <property type="nucleotide sequence ID" value="NZ_PYMA01000002.1"/>
</dbReference>
<keyword evidence="4 13" id="KW-0808">Transferase</keyword>
<dbReference type="Pfam" id="PF01050">
    <property type="entry name" value="MannoseP_isomer"/>
    <property type="match status" value="1"/>
</dbReference>
<dbReference type="Pfam" id="PF00483">
    <property type="entry name" value="NTP_transferase"/>
    <property type="match status" value="1"/>
</dbReference>
<evidence type="ECO:0000256" key="7">
    <source>
        <dbReference type="ARBA" id="ARBA00023134"/>
    </source>
</evidence>
<dbReference type="GO" id="GO:0005525">
    <property type="term" value="F:GTP binding"/>
    <property type="evidence" value="ECO:0007669"/>
    <property type="project" value="UniProtKB-KW"/>
</dbReference>
<evidence type="ECO:0000256" key="1">
    <source>
        <dbReference type="ARBA" id="ARBA00004823"/>
    </source>
</evidence>
<keyword evidence="6" id="KW-0547">Nucleotide-binding</keyword>
<comment type="similarity">
    <text evidence="2 9">Belongs to the mannose-6-phosphate isomerase type 2 family.</text>
</comment>
<comment type="caution">
    <text evidence="13">The sequence shown here is derived from an EMBL/GenBank/DDBJ whole genome shotgun (WGS) entry which is preliminary data.</text>
</comment>
<dbReference type="GO" id="GO:0000271">
    <property type="term" value="P:polysaccharide biosynthetic process"/>
    <property type="evidence" value="ECO:0007669"/>
    <property type="project" value="InterPro"/>
</dbReference>
<dbReference type="Pfam" id="PF22640">
    <property type="entry name" value="ManC_GMP_beta-helix"/>
    <property type="match status" value="1"/>
</dbReference>
<dbReference type="Gene3D" id="2.60.120.10">
    <property type="entry name" value="Jelly Rolls"/>
    <property type="match status" value="1"/>
</dbReference>
<dbReference type="EC" id="2.7.7.13" evidence="3"/>
<dbReference type="InterPro" id="IPR049577">
    <property type="entry name" value="GMPP_N"/>
</dbReference>
<feature type="domain" description="Mannose-6-phosphate isomerase type II C-terminal" evidence="11">
    <location>
        <begin position="353"/>
        <end position="466"/>
    </location>
</feature>
<evidence type="ECO:0000256" key="3">
    <source>
        <dbReference type="ARBA" id="ARBA00012387"/>
    </source>
</evidence>